<name>A0ABU0JLC5_9HYPH</name>
<sequence length="87" mass="8829">MTLPKVVAAGLAAVLMGAGGAFAQTQPPPQSAAPAAVPNVSPTAVQAAAKRSLSRRCLAEANARHLHGKARTEFRTACIVKAQKSPS</sequence>
<proteinExistence type="predicted"/>
<evidence type="ECO:0008006" key="4">
    <source>
        <dbReference type="Google" id="ProtNLM"/>
    </source>
</evidence>
<accession>A0ABU0JLC5</accession>
<feature type="signal peptide" evidence="1">
    <location>
        <begin position="1"/>
        <end position="23"/>
    </location>
</feature>
<dbReference type="EMBL" id="JAUSVX010000029">
    <property type="protein sequence ID" value="MDQ0475083.1"/>
    <property type="molecule type" value="Genomic_DNA"/>
</dbReference>
<organism evidence="2 3">
    <name type="scientific">Labrys wisconsinensis</name>
    <dbReference type="NCBI Taxonomy" id="425677"/>
    <lineage>
        <taxon>Bacteria</taxon>
        <taxon>Pseudomonadati</taxon>
        <taxon>Pseudomonadota</taxon>
        <taxon>Alphaproteobacteria</taxon>
        <taxon>Hyphomicrobiales</taxon>
        <taxon>Xanthobacteraceae</taxon>
        <taxon>Labrys</taxon>
    </lineage>
</organism>
<evidence type="ECO:0000313" key="3">
    <source>
        <dbReference type="Proteomes" id="UP001242480"/>
    </source>
</evidence>
<protein>
    <recommendedName>
        <fullName evidence="4">Phosphate starvation-inducible protein PsiF</fullName>
    </recommendedName>
</protein>
<evidence type="ECO:0000313" key="2">
    <source>
        <dbReference type="EMBL" id="MDQ0475083.1"/>
    </source>
</evidence>
<reference evidence="2 3" key="1">
    <citation type="submission" date="2023-07" db="EMBL/GenBank/DDBJ databases">
        <title>Genomic Encyclopedia of Type Strains, Phase IV (KMG-IV): sequencing the most valuable type-strain genomes for metagenomic binning, comparative biology and taxonomic classification.</title>
        <authorList>
            <person name="Goeker M."/>
        </authorList>
    </citation>
    <scope>NUCLEOTIDE SEQUENCE [LARGE SCALE GENOMIC DNA]</scope>
    <source>
        <strain evidence="2 3">DSM 19619</strain>
    </source>
</reference>
<gene>
    <name evidence="2" type="ORF">QO011_008125</name>
</gene>
<comment type="caution">
    <text evidence="2">The sequence shown here is derived from an EMBL/GenBank/DDBJ whole genome shotgun (WGS) entry which is preliminary data.</text>
</comment>
<feature type="chain" id="PRO_5045726500" description="Phosphate starvation-inducible protein PsiF" evidence="1">
    <location>
        <begin position="24"/>
        <end position="87"/>
    </location>
</feature>
<dbReference type="RefSeq" id="WP_307285784.1">
    <property type="nucleotide sequence ID" value="NZ_JAUSVX010000029.1"/>
</dbReference>
<dbReference type="Proteomes" id="UP001242480">
    <property type="component" value="Unassembled WGS sequence"/>
</dbReference>
<evidence type="ECO:0000256" key="1">
    <source>
        <dbReference type="SAM" id="SignalP"/>
    </source>
</evidence>
<keyword evidence="1" id="KW-0732">Signal</keyword>
<keyword evidence="3" id="KW-1185">Reference proteome</keyword>